<accession>A0ABN7TAJ0</accession>
<name>A0ABN7TAJ0_OIKDI</name>
<dbReference type="EMBL" id="OU015567">
    <property type="protein sequence ID" value="CAG5113170.1"/>
    <property type="molecule type" value="Genomic_DNA"/>
</dbReference>
<reference evidence="2 3" key="1">
    <citation type="submission" date="2021-04" db="EMBL/GenBank/DDBJ databases">
        <authorList>
            <person name="Bliznina A."/>
        </authorList>
    </citation>
    <scope>NUCLEOTIDE SEQUENCE [LARGE SCALE GENOMIC DNA]</scope>
</reference>
<gene>
    <name evidence="2" type="ORF">OKIOD_LOCUS16067</name>
</gene>
<feature type="region of interest" description="Disordered" evidence="1">
    <location>
        <begin position="67"/>
        <end position="88"/>
    </location>
</feature>
<organism evidence="2 3">
    <name type="scientific">Oikopleura dioica</name>
    <name type="common">Tunicate</name>
    <dbReference type="NCBI Taxonomy" id="34765"/>
    <lineage>
        <taxon>Eukaryota</taxon>
        <taxon>Metazoa</taxon>
        <taxon>Chordata</taxon>
        <taxon>Tunicata</taxon>
        <taxon>Appendicularia</taxon>
        <taxon>Copelata</taxon>
        <taxon>Oikopleuridae</taxon>
        <taxon>Oikopleura</taxon>
    </lineage>
</organism>
<feature type="compositionally biased region" description="Acidic residues" evidence="1">
    <location>
        <begin position="75"/>
        <end position="88"/>
    </location>
</feature>
<sequence length="333" mass="38699">MFSGMLEPFIFFSQALTAKQINLQMLVEDTDSTTWCLSDSDIKKMSFNFSRQRTWRDFIANPQKSIHPVVKSDPSEDDDDEDSDDDDNEVRSITRTVDFVSFSGGKRKNIWTYDLNLKGKYRGCYNMFARFIDDSHWLIIAEVFDNEGDDKMVHVDLKQRKVSSYIFPTCFWAETAFYGLYGSRIYYVREVDNPYCTLSKQLVFGYLQNPDTDDCEENPDCVSYLCFFERGEMTKEALVKIGTRGFVHLALKPEHKKSKVFTFTIDVIEQLMAKSDKLSTKIDFPQESDEETTLPLIKLDELCIEKYEDLSEDLDPEQCDIGFMEGNKLHLLV</sequence>
<protein>
    <submittedName>
        <fullName evidence="2">Oidioi.mRNA.OKI2018_I69.chr2.g7302.t1.cds</fullName>
    </submittedName>
</protein>
<evidence type="ECO:0000256" key="1">
    <source>
        <dbReference type="SAM" id="MobiDB-lite"/>
    </source>
</evidence>
<evidence type="ECO:0000313" key="2">
    <source>
        <dbReference type="EMBL" id="CAG5113170.1"/>
    </source>
</evidence>
<keyword evidence="3" id="KW-1185">Reference proteome</keyword>
<evidence type="ECO:0000313" key="3">
    <source>
        <dbReference type="Proteomes" id="UP001158576"/>
    </source>
</evidence>
<dbReference type="Proteomes" id="UP001158576">
    <property type="component" value="Chromosome 2"/>
</dbReference>
<proteinExistence type="predicted"/>